<evidence type="ECO:0000313" key="1">
    <source>
        <dbReference type="EMBL" id="AFV41054.1"/>
    </source>
</evidence>
<geneLocation type="plasmid" evidence="1">
    <name>pR148</name>
</geneLocation>
<organism evidence="1">
    <name type="scientific">Aeromonas hydrophila</name>
    <dbReference type="NCBI Taxonomy" id="644"/>
    <lineage>
        <taxon>Bacteria</taxon>
        <taxon>Pseudomonadati</taxon>
        <taxon>Pseudomonadota</taxon>
        <taxon>Gammaproteobacteria</taxon>
        <taxon>Aeromonadales</taxon>
        <taxon>Aeromonadaceae</taxon>
        <taxon>Aeromonas</taxon>
    </lineage>
</organism>
<dbReference type="EMBL" id="JX141473">
    <property type="protein sequence ID" value="AFV41054.1"/>
    <property type="molecule type" value="Genomic_DNA"/>
</dbReference>
<protein>
    <submittedName>
        <fullName evidence="1">Uncharacterized protein</fullName>
    </submittedName>
</protein>
<dbReference type="AlphaFoldDB" id="K4NA38"/>
<keyword evidence="1" id="KW-0614">Plasmid</keyword>
<sequence length="133" mass="15273">MSNTKLQKHEKEVFYRVLTICTKYSIDNCRGHCHIGQETSLFTDGRLVHQQTIIDGLLTDLGEVQFSYLVHKVYSKVNGYTYPVRGSVPAWVIERSRPKPSFKVPSFTLAECAKERSEETSQRHASHSRKECP</sequence>
<accession>K4NA38</accession>
<reference evidence="1" key="1">
    <citation type="submission" date="2012-06" db="EMBL/GenBank/DDBJ databases">
        <authorList>
            <person name="del Castillo C.S."/>
            <person name="Hikima J.-i."/>
            <person name="Jang H.-B."/>
            <person name="Nho S.-W."/>
            <person name="Jung T.-S."/>
            <person name="Wongtavatchai J."/>
            <person name="Kondo H."/>
            <person name="Hirono I."/>
            <person name="Takeyama H."/>
            <person name="Aoki T."/>
        </authorList>
    </citation>
    <scope>NUCLEOTIDE SEQUENCE</scope>
    <source>
        <plasmid evidence="1">pR148</plasmid>
    </source>
</reference>
<proteinExistence type="predicted"/>
<reference evidence="1" key="2">
    <citation type="journal article" date="2013" name="Antimicrob. Agents Chemother.">
        <title>Comparative Sequence Analysis of a Multidrug-Resistant Plasmid from Aeromonas hydrophila.</title>
        <authorList>
            <person name="Del Castillo C.S."/>
            <person name="Hikima J."/>
            <person name="Jang H.B."/>
            <person name="Nho S.W."/>
            <person name="Jung T.S."/>
            <person name="Wongtavatchai J."/>
            <person name="Kondo H."/>
            <person name="Hirono I."/>
            <person name="Takeyama H."/>
            <person name="Aoki T."/>
        </authorList>
    </citation>
    <scope>NUCLEOTIDE SEQUENCE</scope>
    <source>
        <plasmid evidence="1">pR148</plasmid>
    </source>
</reference>
<name>K4NA38_AERHY</name>